<keyword evidence="4" id="KW-1185">Reference proteome</keyword>
<evidence type="ECO:0000313" key="3">
    <source>
        <dbReference type="EMBL" id="CAG9810203.1"/>
    </source>
</evidence>
<protein>
    <submittedName>
        <fullName evidence="3">Uncharacterized protein</fullName>
    </submittedName>
</protein>
<dbReference type="AlphaFoldDB" id="A0A9N9WUW6"/>
<reference evidence="3" key="1">
    <citation type="submission" date="2022-01" db="EMBL/GenBank/DDBJ databases">
        <authorList>
            <person name="King R."/>
        </authorList>
    </citation>
    <scope>NUCLEOTIDE SEQUENCE</scope>
</reference>
<reference evidence="3" key="2">
    <citation type="submission" date="2022-10" db="EMBL/GenBank/DDBJ databases">
        <authorList>
            <consortium name="ENA_rothamsted_submissions"/>
            <consortium name="culmorum"/>
            <person name="King R."/>
        </authorList>
    </citation>
    <scope>NUCLEOTIDE SEQUENCE</scope>
</reference>
<dbReference type="EMBL" id="OU895880">
    <property type="protein sequence ID" value="CAG9810203.1"/>
    <property type="molecule type" value="Genomic_DNA"/>
</dbReference>
<proteinExistence type="predicted"/>
<keyword evidence="2" id="KW-1133">Transmembrane helix</keyword>
<keyword evidence="2" id="KW-0812">Transmembrane</keyword>
<gene>
    <name evidence="3" type="ORF">CHIRRI_LOCUS13020</name>
</gene>
<accession>A0A9N9WUW6</accession>
<evidence type="ECO:0000313" key="4">
    <source>
        <dbReference type="Proteomes" id="UP001153620"/>
    </source>
</evidence>
<feature type="region of interest" description="Disordered" evidence="1">
    <location>
        <begin position="208"/>
        <end position="227"/>
    </location>
</feature>
<name>A0A9N9WUW6_9DIPT</name>
<sequence>MAGGNTFANHFGMFNTDPQKQLDDMMTKLQNDSKMFFDSFKNSNSITIVNETNNTGSIGDHKVLEAIRQLNLTFHNKCKSINKKLEAEVHESKSNISQQQIENILKSFNDSNNELLLKFHIIYMSLLACIILLLITIVVIMCCKKSSNLSKTDVKIDDEYKIPYNYESQQKAPENHYQMTNIVGQEVRNRENQQYSCQDQQEYEEIPENAYNKSQISNKRTGNNNDDDFYEEQPSFRDAYSHAKGKKDYACTSYIDQLYVLTSKAFKENQQNGETKTNCLEQSCDLKAITTQIEKVSTTLITLEDRLSCGRGASIKSCFDDSIKTSEEVLTKALDSIKSNVVDVIKQEISNIKGTCKECETQATNNQDKLSKGQSTNSQKSKESSLNNTFEAYDKYITILCLVILILMNAIALCCNCCKVNLLETSKDLNKSQSDHQNMQNNTKLRIEEQNEASNYSQRQENHYEVEGNYNEVNMIADAADVAEDLYSEVKIELQNNDEYEGDEQLYSTVMNLRLNLVKGLTEKLNAAHTAQSEELEGFLHKLMNLKNQENAIVMRKDVIYIIGACIIALFTINVSLLCCIIFYIKSSKTTPQNNPTFKIINDNYEELYSMPKQSQSDEAMNEDLYKIPDNYEEVLNANVNDQHEEGLYSEVVAPLENFLQKTEEDDNNSQLYAVVLNN</sequence>
<evidence type="ECO:0000256" key="1">
    <source>
        <dbReference type="SAM" id="MobiDB-lite"/>
    </source>
</evidence>
<feature type="transmembrane region" description="Helical" evidence="2">
    <location>
        <begin position="396"/>
        <end position="418"/>
    </location>
</feature>
<organism evidence="3 4">
    <name type="scientific">Chironomus riparius</name>
    <dbReference type="NCBI Taxonomy" id="315576"/>
    <lineage>
        <taxon>Eukaryota</taxon>
        <taxon>Metazoa</taxon>
        <taxon>Ecdysozoa</taxon>
        <taxon>Arthropoda</taxon>
        <taxon>Hexapoda</taxon>
        <taxon>Insecta</taxon>
        <taxon>Pterygota</taxon>
        <taxon>Neoptera</taxon>
        <taxon>Endopterygota</taxon>
        <taxon>Diptera</taxon>
        <taxon>Nematocera</taxon>
        <taxon>Chironomoidea</taxon>
        <taxon>Chironomidae</taxon>
        <taxon>Chironominae</taxon>
        <taxon>Chironomus</taxon>
    </lineage>
</organism>
<feature type="compositionally biased region" description="Polar residues" evidence="1">
    <location>
        <begin position="211"/>
        <end position="224"/>
    </location>
</feature>
<evidence type="ECO:0000256" key="2">
    <source>
        <dbReference type="SAM" id="Phobius"/>
    </source>
</evidence>
<keyword evidence="2" id="KW-0472">Membrane</keyword>
<feature type="transmembrane region" description="Helical" evidence="2">
    <location>
        <begin position="121"/>
        <end position="141"/>
    </location>
</feature>
<dbReference type="Proteomes" id="UP001153620">
    <property type="component" value="Chromosome 4"/>
</dbReference>
<feature type="transmembrane region" description="Helical" evidence="2">
    <location>
        <begin position="559"/>
        <end position="585"/>
    </location>
</feature>